<dbReference type="Proteomes" id="UP000824782">
    <property type="component" value="Unassembled WGS sequence"/>
</dbReference>
<dbReference type="AlphaFoldDB" id="A0AAV6YWG1"/>
<organism evidence="1 2">
    <name type="scientific">Engystomops pustulosus</name>
    <name type="common">Tungara frog</name>
    <name type="synonym">Physalaemus pustulosus</name>
    <dbReference type="NCBI Taxonomy" id="76066"/>
    <lineage>
        <taxon>Eukaryota</taxon>
        <taxon>Metazoa</taxon>
        <taxon>Chordata</taxon>
        <taxon>Craniata</taxon>
        <taxon>Vertebrata</taxon>
        <taxon>Euteleostomi</taxon>
        <taxon>Amphibia</taxon>
        <taxon>Batrachia</taxon>
        <taxon>Anura</taxon>
        <taxon>Neobatrachia</taxon>
        <taxon>Hyloidea</taxon>
        <taxon>Leptodactylidae</taxon>
        <taxon>Leiuperinae</taxon>
        <taxon>Engystomops</taxon>
    </lineage>
</organism>
<evidence type="ECO:0000313" key="1">
    <source>
        <dbReference type="EMBL" id="KAG8541246.1"/>
    </source>
</evidence>
<comment type="caution">
    <text evidence="1">The sequence shown here is derived from an EMBL/GenBank/DDBJ whole genome shotgun (WGS) entry which is preliminary data.</text>
</comment>
<evidence type="ECO:0000313" key="2">
    <source>
        <dbReference type="Proteomes" id="UP000824782"/>
    </source>
</evidence>
<keyword evidence="2" id="KW-1185">Reference proteome</keyword>
<feature type="non-terminal residue" evidence="1">
    <location>
        <position position="172"/>
    </location>
</feature>
<sequence>DYILKDPEERDRLFISSIPRSFPHRVIRAPVPWHSSYSEAHAWNEDHLFITNPMMLSLQELWISQFSDLRFVRTDEMLSGSLPLLPAEFEDLVERHCSDARSILRNKWIPLCASLFKTEKDKWIHLVPQHENDSAIQVQEFFACVSSLMSLQLRGMVTNSLQDLLTFFTIHK</sequence>
<proteinExistence type="predicted"/>
<gene>
    <name evidence="1" type="ORF">GDO81_029423</name>
</gene>
<accession>A0AAV6YWG1</accession>
<feature type="non-terminal residue" evidence="1">
    <location>
        <position position="1"/>
    </location>
</feature>
<reference evidence="1" key="1">
    <citation type="thesis" date="2020" institute="ProQuest LLC" country="789 East Eisenhower Parkway, Ann Arbor, MI, USA">
        <title>Comparative Genomics and Chromosome Evolution.</title>
        <authorList>
            <person name="Mudd A.B."/>
        </authorList>
    </citation>
    <scope>NUCLEOTIDE SEQUENCE</scope>
    <source>
        <strain evidence="1">237g6f4</strain>
        <tissue evidence="1">Blood</tissue>
    </source>
</reference>
<protein>
    <submittedName>
        <fullName evidence="1">Uncharacterized protein</fullName>
    </submittedName>
</protein>
<dbReference type="EMBL" id="WNYA01008061">
    <property type="protein sequence ID" value="KAG8541246.1"/>
    <property type="molecule type" value="Genomic_DNA"/>
</dbReference>
<name>A0AAV6YWG1_ENGPU</name>